<dbReference type="AlphaFoldDB" id="A0A1C4WCK8"/>
<dbReference type="PROSITE" id="PS50893">
    <property type="entry name" value="ABC_TRANSPORTER_2"/>
    <property type="match status" value="1"/>
</dbReference>
<dbReference type="GO" id="GO:0005886">
    <property type="term" value="C:plasma membrane"/>
    <property type="evidence" value="ECO:0007669"/>
    <property type="project" value="UniProtKB-SubCell"/>
</dbReference>
<comment type="subcellular location">
    <subcellularLocation>
        <location evidence="1">Cell membrane</location>
        <topology evidence="1">Peripheral membrane protein</topology>
    </subcellularLocation>
</comment>
<dbReference type="PANTHER" id="PTHR43297">
    <property type="entry name" value="OLIGOPEPTIDE TRANSPORT ATP-BINDING PROTEIN APPD"/>
    <property type="match status" value="1"/>
</dbReference>
<accession>A0A1C4WCK8</accession>
<comment type="similarity">
    <text evidence="2">Belongs to the ABC transporter superfamily.</text>
</comment>
<evidence type="ECO:0000256" key="8">
    <source>
        <dbReference type="SAM" id="MobiDB-lite"/>
    </source>
</evidence>
<sequence>MDSSDPAPSGEPDDRPTVPVQRSDQDAYLRVTDLRVRFDTEDGVVRAVDGVSFAVERGRTLGIVGESGSGKSVTSLAILGLHDAKRATITGEISVGGRQLVGLGDEEVRRLRGRDMAMIFQDPLSALHPYYSVGRQIAEAYRVHHPKASRREARQRAVDMLDRVGIPQPARRFDQYPHEFSGGMRQRAMIAMALVNDPALLIADEPTTALDVTVQAQILDLLADLQAEFHSAIILITHDLGVVGQVADEVLVMYGGRAVERGSVEQVLRSPQHPYTWGLLSSVPSLHGDADADLLPIRGNPPSLINLPSGCAFHPRCRYADRPGDRARTEVPELRPAGSTGADGHLVACHLTAEERTTLYAEDIASVGVAR</sequence>
<dbReference type="InterPro" id="IPR003439">
    <property type="entry name" value="ABC_transporter-like_ATP-bd"/>
</dbReference>
<keyword evidence="11" id="KW-1185">Reference proteome</keyword>
<evidence type="ECO:0000313" key="11">
    <source>
        <dbReference type="Proteomes" id="UP000198243"/>
    </source>
</evidence>
<keyword evidence="5" id="KW-0547">Nucleotide-binding</keyword>
<dbReference type="GO" id="GO:0016887">
    <property type="term" value="F:ATP hydrolysis activity"/>
    <property type="evidence" value="ECO:0007669"/>
    <property type="project" value="InterPro"/>
</dbReference>
<feature type="region of interest" description="Disordered" evidence="8">
    <location>
        <begin position="1"/>
        <end position="24"/>
    </location>
</feature>
<keyword evidence="4" id="KW-1003">Cell membrane</keyword>
<name>A0A1C4WCK8_9ACTN</name>
<dbReference type="PANTHER" id="PTHR43297:SF2">
    <property type="entry name" value="DIPEPTIDE TRANSPORT ATP-BINDING PROTEIN DPPD"/>
    <property type="match status" value="1"/>
</dbReference>
<dbReference type="Gene3D" id="3.40.50.300">
    <property type="entry name" value="P-loop containing nucleotide triphosphate hydrolases"/>
    <property type="match status" value="1"/>
</dbReference>
<evidence type="ECO:0000256" key="3">
    <source>
        <dbReference type="ARBA" id="ARBA00022448"/>
    </source>
</evidence>
<dbReference type="EMBL" id="LT607412">
    <property type="protein sequence ID" value="SCE93955.1"/>
    <property type="molecule type" value="Genomic_DNA"/>
</dbReference>
<evidence type="ECO:0000259" key="9">
    <source>
        <dbReference type="PROSITE" id="PS50893"/>
    </source>
</evidence>
<evidence type="ECO:0000256" key="4">
    <source>
        <dbReference type="ARBA" id="ARBA00022475"/>
    </source>
</evidence>
<dbReference type="GO" id="GO:0015833">
    <property type="term" value="P:peptide transport"/>
    <property type="evidence" value="ECO:0007669"/>
    <property type="project" value="InterPro"/>
</dbReference>
<dbReference type="SUPFAM" id="SSF52540">
    <property type="entry name" value="P-loop containing nucleoside triphosphate hydrolases"/>
    <property type="match status" value="1"/>
</dbReference>
<keyword evidence="7" id="KW-0472">Membrane</keyword>
<evidence type="ECO:0000256" key="7">
    <source>
        <dbReference type="ARBA" id="ARBA00023136"/>
    </source>
</evidence>
<reference evidence="11" key="1">
    <citation type="submission" date="2016-06" db="EMBL/GenBank/DDBJ databases">
        <authorList>
            <person name="Varghese N."/>
            <person name="Submissions Spin"/>
        </authorList>
    </citation>
    <scope>NUCLEOTIDE SEQUENCE [LARGE SCALE GENOMIC DNA]</scope>
    <source>
        <strain evidence="11">DSM 44875</strain>
    </source>
</reference>
<evidence type="ECO:0000256" key="5">
    <source>
        <dbReference type="ARBA" id="ARBA00022741"/>
    </source>
</evidence>
<dbReference type="InterPro" id="IPR017871">
    <property type="entry name" value="ABC_transporter-like_CS"/>
</dbReference>
<dbReference type="SMART" id="SM00382">
    <property type="entry name" value="AAA"/>
    <property type="match status" value="1"/>
</dbReference>
<dbReference type="CDD" id="cd03257">
    <property type="entry name" value="ABC_NikE_OppD_transporters"/>
    <property type="match status" value="1"/>
</dbReference>
<dbReference type="InterPro" id="IPR050388">
    <property type="entry name" value="ABC_Ni/Peptide_Import"/>
</dbReference>
<evidence type="ECO:0000256" key="1">
    <source>
        <dbReference type="ARBA" id="ARBA00004202"/>
    </source>
</evidence>
<evidence type="ECO:0000256" key="2">
    <source>
        <dbReference type="ARBA" id="ARBA00005417"/>
    </source>
</evidence>
<dbReference type="InterPro" id="IPR027417">
    <property type="entry name" value="P-loop_NTPase"/>
</dbReference>
<dbReference type="Proteomes" id="UP000198243">
    <property type="component" value="Chromosome I"/>
</dbReference>
<evidence type="ECO:0000256" key="6">
    <source>
        <dbReference type="ARBA" id="ARBA00022840"/>
    </source>
</evidence>
<dbReference type="OrthoDB" id="8481147at2"/>
<dbReference type="InterPro" id="IPR003593">
    <property type="entry name" value="AAA+_ATPase"/>
</dbReference>
<organism evidence="10 11">
    <name type="scientific">Micromonospora coriariae</name>
    <dbReference type="NCBI Taxonomy" id="285665"/>
    <lineage>
        <taxon>Bacteria</taxon>
        <taxon>Bacillati</taxon>
        <taxon>Actinomycetota</taxon>
        <taxon>Actinomycetes</taxon>
        <taxon>Micromonosporales</taxon>
        <taxon>Micromonosporaceae</taxon>
        <taxon>Micromonospora</taxon>
    </lineage>
</organism>
<dbReference type="PROSITE" id="PS00211">
    <property type="entry name" value="ABC_TRANSPORTER_1"/>
    <property type="match status" value="1"/>
</dbReference>
<keyword evidence="6 10" id="KW-0067">ATP-binding</keyword>
<dbReference type="NCBIfam" id="TIGR01727">
    <property type="entry name" value="oligo_HPY"/>
    <property type="match status" value="1"/>
</dbReference>
<proteinExistence type="inferred from homology"/>
<protein>
    <submittedName>
        <fullName evidence="10">Peptide/nickel transport system ATP-binding protein</fullName>
    </submittedName>
</protein>
<evidence type="ECO:0000313" key="10">
    <source>
        <dbReference type="EMBL" id="SCE93955.1"/>
    </source>
</evidence>
<dbReference type="Pfam" id="PF08352">
    <property type="entry name" value="oligo_HPY"/>
    <property type="match status" value="1"/>
</dbReference>
<dbReference type="InterPro" id="IPR013563">
    <property type="entry name" value="Oligopep_ABC_C"/>
</dbReference>
<dbReference type="FunFam" id="3.40.50.300:FF:000016">
    <property type="entry name" value="Oligopeptide ABC transporter ATP-binding component"/>
    <property type="match status" value="1"/>
</dbReference>
<dbReference type="GO" id="GO:0005524">
    <property type="term" value="F:ATP binding"/>
    <property type="evidence" value="ECO:0007669"/>
    <property type="project" value="UniProtKB-KW"/>
</dbReference>
<feature type="domain" description="ABC transporter" evidence="9">
    <location>
        <begin position="29"/>
        <end position="280"/>
    </location>
</feature>
<gene>
    <name evidence="10" type="ORF">GA0070607_3447</name>
</gene>
<keyword evidence="3" id="KW-0813">Transport</keyword>
<dbReference type="Pfam" id="PF00005">
    <property type="entry name" value="ABC_tran"/>
    <property type="match status" value="1"/>
</dbReference>